<dbReference type="Proteomes" id="UP000308092">
    <property type="component" value="Unassembled WGS sequence"/>
</dbReference>
<evidence type="ECO:0000313" key="1">
    <source>
        <dbReference type="EMBL" id="THC94597.1"/>
    </source>
</evidence>
<accession>A0A4S3JJ30</accession>
<dbReference type="VEuPathDB" id="FungiDB:EYZ11_005920"/>
<reference evidence="1 2" key="1">
    <citation type="submission" date="2019-03" db="EMBL/GenBank/DDBJ databases">
        <title>The genome sequence of a newly discovered highly antifungal drug resistant Aspergillus species, Aspergillus tanneri NIH 1004.</title>
        <authorList>
            <person name="Mounaud S."/>
            <person name="Singh I."/>
            <person name="Joardar V."/>
            <person name="Pakala S."/>
            <person name="Pakala S."/>
            <person name="Venepally P."/>
            <person name="Hoover J."/>
            <person name="Nierman W."/>
            <person name="Chung J."/>
            <person name="Losada L."/>
        </authorList>
    </citation>
    <scope>NUCLEOTIDE SEQUENCE [LARGE SCALE GENOMIC DNA]</scope>
    <source>
        <strain evidence="1 2">NIH1004</strain>
    </source>
</reference>
<comment type="caution">
    <text evidence="1">The sequence shown here is derived from an EMBL/GenBank/DDBJ whole genome shotgun (WGS) entry which is preliminary data.</text>
</comment>
<dbReference type="EMBL" id="SOSA01000199">
    <property type="protein sequence ID" value="THC94597.1"/>
    <property type="molecule type" value="Genomic_DNA"/>
</dbReference>
<dbReference type="AlphaFoldDB" id="A0A4S3JJ30"/>
<proteinExistence type="predicted"/>
<sequence length="96" mass="10429">MSIKESARIAQGNNFMGLICRSSLLNVVPALVETIKELGLVLVADTSDEVEPPTQKELSTNANTMGVADWAYRMPDGVNGVMKANGILRFNDMIDM</sequence>
<organism evidence="1 2">
    <name type="scientific">Aspergillus tanneri</name>
    <dbReference type="NCBI Taxonomy" id="1220188"/>
    <lineage>
        <taxon>Eukaryota</taxon>
        <taxon>Fungi</taxon>
        <taxon>Dikarya</taxon>
        <taxon>Ascomycota</taxon>
        <taxon>Pezizomycotina</taxon>
        <taxon>Eurotiomycetes</taxon>
        <taxon>Eurotiomycetidae</taxon>
        <taxon>Eurotiales</taxon>
        <taxon>Aspergillaceae</taxon>
        <taxon>Aspergillus</taxon>
        <taxon>Aspergillus subgen. Circumdati</taxon>
    </lineage>
</organism>
<evidence type="ECO:0000313" key="2">
    <source>
        <dbReference type="Proteomes" id="UP000308092"/>
    </source>
</evidence>
<protein>
    <submittedName>
        <fullName evidence="1">Uncharacterized protein</fullName>
    </submittedName>
</protein>
<gene>
    <name evidence="1" type="ORF">EYZ11_005920</name>
</gene>
<name>A0A4S3JJ30_9EURO</name>
<dbReference type="STRING" id="1220188.A0A4S3JJ30"/>
<keyword evidence="2" id="KW-1185">Reference proteome</keyword>